<organism evidence="2 3">
    <name type="scientific">Caenorhabditis auriculariae</name>
    <dbReference type="NCBI Taxonomy" id="2777116"/>
    <lineage>
        <taxon>Eukaryota</taxon>
        <taxon>Metazoa</taxon>
        <taxon>Ecdysozoa</taxon>
        <taxon>Nematoda</taxon>
        <taxon>Chromadorea</taxon>
        <taxon>Rhabditida</taxon>
        <taxon>Rhabditina</taxon>
        <taxon>Rhabditomorpha</taxon>
        <taxon>Rhabditoidea</taxon>
        <taxon>Rhabditidae</taxon>
        <taxon>Peloderinae</taxon>
        <taxon>Caenorhabditis</taxon>
    </lineage>
</organism>
<evidence type="ECO:0000313" key="3">
    <source>
        <dbReference type="Proteomes" id="UP000835052"/>
    </source>
</evidence>
<protein>
    <submittedName>
        <fullName evidence="2">Uncharacterized protein</fullName>
    </submittedName>
</protein>
<evidence type="ECO:0000313" key="2">
    <source>
        <dbReference type="EMBL" id="CAD6190826.1"/>
    </source>
</evidence>
<comment type="caution">
    <text evidence="2">The sequence shown here is derived from an EMBL/GenBank/DDBJ whole genome shotgun (WGS) entry which is preliminary data.</text>
</comment>
<keyword evidence="1" id="KW-0812">Transmembrane</keyword>
<reference evidence="2" key="1">
    <citation type="submission" date="2020-10" db="EMBL/GenBank/DDBJ databases">
        <authorList>
            <person name="Kikuchi T."/>
        </authorList>
    </citation>
    <scope>NUCLEOTIDE SEQUENCE</scope>
    <source>
        <strain evidence="2">NKZ352</strain>
    </source>
</reference>
<dbReference type="OrthoDB" id="5830850at2759"/>
<dbReference type="EMBL" id="CAJGYM010000018">
    <property type="protein sequence ID" value="CAD6190826.1"/>
    <property type="molecule type" value="Genomic_DNA"/>
</dbReference>
<accession>A0A8S1H3K6</accession>
<keyword evidence="3" id="KW-1185">Reference proteome</keyword>
<proteinExistence type="predicted"/>
<keyword evidence="1" id="KW-0472">Membrane</keyword>
<name>A0A8S1H3K6_9PELO</name>
<feature type="transmembrane region" description="Helical" evidence="1">
    <location>
        <begin position="6"/>
        <end position="28"/>
    </location>
</feature>
<evidence type="ECO:0000256" key="1">
    <source>
        <dbReference type="SAM" id="Phobius"/>
    </source>
</evidence>
<dbReference type="AlphaFoldDB" id="A0A8S1H3K6"/>
<keyword evidence="1" id="KW-1133">Transmembrane helix</keyword>
<dbReference type="Proteomes" id="UP000835052">
    <property type="component" value="Unassembled WGS sequence"/>
</dbReference>
<sequence>MDDDLIDFLLIFGVVIILIIITVAAIALNASRITRFLTQLFRRILRRKNSASDLEHSSTHSPPRRRTIRIAKSVPSNVGRRGILKQPVRRASSNPPAMGATVPDGKQEPNHFVLIFPKPLSYHNECQSPVHPPLADKLSWSTKSSYLPSSVGAPTTRRCSF</sequence>
<gene>
    <name evidence="2" type="ORF">CAUJ_LOCUS6745</name>
</gene>